<gene>
    <name evidence="2" type="ORF">PMI13_02007</name>
</gene>
<name>J3CIA8_9FLAO</name>
<evidence type="ECO:0000313" key="3">
    <source>
        <dbReference type="Proteomes" id="UP000007509"/>
    </source>
</evidence>
<feature type="signal peptide" evidence="1">
    <location>
        <begin position="1"/>
        <end position="20"/>
    </location>
</feature>
<dbReference type="PROSITE" id="PS51257">
    <property type="entry name" value="PROKAR_LIPOPROTEIN"/>
    <property type="match status" value="1"/>
</dbReference>
<evidence type="ECO:0000256" key="1">
    <source>
        <dbReference type="SAM" id="SignalP"/>
    </source>
</evidence>
<evidence type="ECO:0000313" key="2">
    <source>
        <dbReference type="EMBL" id="EJL72169.1"/>
    </source>
</evidence>
<dbReference type="AlphaFoldDB" id="J3CIA8"/>
<comment type="caution">
    <text evidence="2">The sequence shown here is derived from an EMBL/GenBank/DDBJ whole genome shotgun (WGS) entry which is preliminary data.</text>
</comment>
<dbReference type="OrthoDB" id="1273175at2"/>
<keyword evidence="3" id="KW-1185">Reference proteome</keyword>
<organism evidence="2 3">
    <name type="scientific">Chryseobacterium populi</name>
    <dbReference type="NCBI Taxonomy" id="1144316"/>
    <lineage>
        <taxon>Bacteria</taxon>
        <taxon>Pseudomonadati</taxon>
        <taxon>Bacteroidota</taxon>
        <taxon>Flavobacteriia</taxon>
        <taxon>Flavobacteriales</taxon>
        <taxon>Weeksellaceae</taxon>
        <taxon>Chryseobacterium group</taxon>
        <taxon>Chryseobacterium</taxon>
    </lineage>
</organism>
<dbReference type="Proteomes" id="UP000007509">
    <property type="component" value="Unassembled WGS sequence"/>
</dbReference>
<keyword evidence="1" id="KW-0732">Signal</keyword>
<accession>J3CIA8</accession>
<protein>
    <submittedName>
        <fullName evidence="2">Uncharacterized protein</fullName>
    </submittedName>
</protein>
<dbReference type="EMBL" id="AKJY01000033">
    <property type="protein sequence ID" value="EJL72169.1"/>
    <property type="molecule type" value="Genomic_DNA"/>
</dbReference>
<feature type="chain" id="PRO_5003763547" evidence="1">
    <location>
        <begin position="21"/>
        <end position="162"/>
    </location>
</feature>
<dbReference type="PATRIC" id="fig|1144316.3.peg.2016"/>
<proteinExistence type="predicted"/>
<reference evidence="2 3" key="1">
    <citation type="journal article" date="2012" name="J. Bacteriol.">
        <title>Twenty-one genome sequences from Pseudomonas species and 19 genome sequences from diverse bacteria isolated from the rhizosphere and endosphere of Populus deltoides.</title>
        <authorList>
            <person name="Brown S.D."/>
            <person name="Utturkar S.M."/>
            <person name="Klingeman D.M."/>
            <person name="Johnson C.M."/>
            <person name="Martin S.L."/>
            <person name="Land M.L."/>
            <person name="Lu T.Y."/>
            <person name="Schadt C.W."/>
            <person name="Doktycz M.J."/>
            <person name="Pelletier D.A."/>
        </authorList>
    </citation>
    <scope>NUCLEOTIDE SEQUENCE [LARGE SCALE GENOMIC DNA]</scope>
    <source>
        <strain evidence="2 3">CF314</strain>
    </source>
</reference>
<sequence>MKNFRIIYIIFLVIIQSCVAQQNMALNFSYQRVSIRDTTINRSFTYNTKSKIYEYKQLYPDGSYKTKTVEINLTSDNIKEINDLYLSLKPKSLCNCLFVENKLIYKSSITFDSNDNKQPKDPICNSSEKDKQNYLLIENKLYDFFSSSFAYREMFPEEFIKR</sequence>
<dbReference type="RefSeq" id="WP_007843196.1">
    <property type="nucleotide sequence ID" value="NZ_AKJY01000033.1"/>
</dbReference>